<protein>
    <submittedName>
        <fullName evidence="20">DNA-binding protein SMUBP-2-like</fullName>
    </submittedName>
</protein>
<evidence type="ECO:0000256" key="11">
    <source>
        <dbReference type="ARBA" id="ARBA00022840"/>
    </source>
</evidence>
<feature type="region of interest" description="Disordered" evidence="16">
    <location>
        <begin position="966"/>
        <end position="1003"/>
    </location>
</feature>
<dbReference type="NCBIfam" id="TIGR00376">
    <property type="entry name" value="IGHMBP2 family helicase"/>
    <property type="match status" value="1"/>
</dbReference>
<dbReference type="InterPro" id="IPR035896">
    <property type="entry name" value="AN1-like_Znf"/>
</dbReference>
<accession>A0A8B8DJH6</accession>
<dbReference type="Pfam" id="PF01424">
    <property type="entry name" value="R3H"/>
    <property type="match status" value="1"/>
</dbReference>
<gene>
    <name evidence="20" type="primary">LOC111127420</name>
</gene>
<comment type="similarity">
    <text evidence="3">Belongs to the DNA2/NAM7 helicase family.</text>
</comment>
<dbReference type="InterPro" id="IPR041677">
    <property type="entry name" value="DNA2/NAM7_AAA_11"/>
</dbReference>
<evidence type="ECO:0000313" key="20">
    <source>
        <dbReference type="RefSeq" id="XP_022328302.1"/>
    </source>
</evidence>
<dbReference type="CDD" id="cd18044">
    <property type="entry name" value="DEXXQc_SMUBP2"/>
    <property type="match status" value="1"/>
</dbReference>
<dbReference type="SUPFAM" id="SSF118310">
    <property type="entry name" value="AN1-like Zinc finger"/>
    <property type="match status" value="1"/>
</dbReference>
<keyword evidence="8" id="KW-0378">Hydrolase</keyword>
<keyword evidence="9" id="KW-0347">Helicase</keyword>
<dbReference type="InterPro" id="IPR027417">
    <property type="entry name" value="P-loop_NTPase"/>
</dbReference>
<feature type="compositionally biased region" description="Basic residues" evidence="16">
    <location>
        <begin position="666"/>
        <end position="683"/>
    </location>
</feature>
<dbReference type="GO" id="GO:0016787">
    <property type="term" value="F:hydrolase activity"/>
    <property type="evidence" value="ECO:0007669"/>
    <property type="project" value="UniProtKB-KW"/>
</dbReference>
<dbReference type="GO" id="GO:0008270">
    <property type="term" value="F:zinc ion binding"/>
    <property type="evidence" value="ECO:0007669"/>
    <property type="project" value="UniProtKB-KW"/>
</dbReference>
<dbReference type="Pfam" id="PF01428">
    <property type="entry name" value="zf-AN1"/>
    <property type="match status" value="1"/>
</dbReference>
<evidence type="ECO:0000256" key="15">
    <source>
        <dbReference type="PROSITE-ProRule" id="PRU00449"/>
    </source>
</evidence>
<evidence type="ECO:0000256" key="5">
    <source>
        <dbReference type="ARBA" id="ARBA00022723"/>
    </source>
</evidence>
<keyword evidence="13" id="KW-0539">Nucleus</keyword>
<dbReference type="Gene3D" id="2.40.30.270">
    <property type="match status" value="1"/>
</dbReference>
<feature type="domain" description="R3H" evidence="18">
    <location>
        <begin position="704"/>
        <end position="768"/>
    </location>
</feature>
<dbReference type="SUPFAM" id="SSF82708">
    <property type="entry name" value="R3H domain"/>
    <property type="match status" value="1"/>
</dbReference>
<dbReference type="SMART" id="SM00393">
    <property type="entry name" value="R3H"/>
    <property type="match status" value="1"/>
</dbReference>
<dbReference type="FunFam" id="3.40.50.300:FF:001146">
    <property type="entry name" value="DNA-binding protein SMUBP-2 isoform X1"/>
    <property type="match status" value="1"/>
</dbReference>
<evidence type="ECO:0000256" key="8">
    <source>
        <dbReference type="ARBA" id="ARBA00022801"/>
    </source>
</evidence>
<dbReference type="InterPro" id="IPR050534">
    <property type="entry name" value="Coronavir_polyprotein_1ab"/>
</dbReference>
<dbReference type="InterPro" id="IPR036867">
    <property type="entry name" value="R3H_dom_sf"/>
</dbReference>
<evidence type="ECO:0000256" key="13">
    <source>
        <dbReference type="ARBA" id="ARBA00023242"/>
    </source>
</evidence>
<keyword evidence="12" id="KW-0694">RNA-binding</keyword>
<evidence type="ECO:0000259" key="17">
    <source>
        <dbReference type="PROSITE" id="PS51039"/>
    </source>
</evidence>
<dbReference type="InterPro" id="IPR048761">
    <property type="entry name" value="SMUBP-2_HCS1_1B"/>
</dbReference>
<dbReference type="Pfam" id="PF21138">
    <property type="entry name" value="SMUBP-2_HCS1_1B"/>
    <property type="match status" value="1"/>
</dbReference>
<keyword evidence="6" id="KW-0547">Nucleotide-binding</keyword>
<keyword evidence="11" id="KW-0067">ATP-binding</keyword>
<dbReference type="InterPro" id="IPR000058">
    <property type="entry name" value="Znf_AN1"/>
</dbReference>
<evidence type="ECO:0000256" key="6">
    <source>
        <dbReference type="ARBA" id="ARBA00022741"/>
    </source>
</evidence>
<evidence type="ECO:0000256" key="12">
    <source>
        <dbReference type="ARBA" id="ARBA00022884"/>
    </source>
</evidence>
<dbReference type="GeneID" id="111127420"/>
<evidence type="ECO:0000256" key="14">
    <source>
        <dbReference type="ARBA" id="ARBA00048432"/>
    </source>
</evidence>
<reference evidence="20" key="1">
    <citation type="submission" date="2025-08" db="UniProtKB">
        <authorList>
            <consortium name="RefSeq"/>
        </authorList>
    </citation>
    <scope>IDENTIFICATION</scope>
    <source>
        <tissue evidence="20">Whole sample</tissue>
    </source>
</reference>
<keyword evidence="19" id="KW-1185">Reference proteome</keyword>
<dbReference type="InterPro" id="IPR003593">
    <property type="entry name" value="AAA+_ATPase"/>
</dbReference>
<keyword evidence="7 15" id="KW-0863">Zinc-finger</keyword>
<dbReference type="InterPro" id="IPR014001">
    <property type="entry name" value="Helicase_ATP-bd"/>
</dbReference>
<dbReference type="GO" id="GO:0003677">
    <property type="term" value="F:DNA binding"/>
    <property type="evidence" value="ECO:0007669"/>
    <property type="project" value="InterPro"/>
</dbReference>
<name>A0A8B8DJH6_CRAVI</name>
<feature type="compositionally biased region" description="Low complexity" evidence="16">
    <location>
        <begin position="764"/>
        <end position="775"/>
    </location>
</feature>
<proteinExistence type="inferred from homology"/>
<feature type="region of interest" description="Disordered" evidence="16">
    <location>
        <begin position="761"/>
        <end position="824"/>
    </location>
</feature>
<evidence type="ECO:0000256" key="4">
    <source>
        <dbReference type="ARBA" id="ARBA00022490"/>
    </source>
</evidence>
<feature type="region of interest" description="Disordered" evidence="16">
    <location>
        <begin position="851"/>
        <end position="874"/>
    </location>
</feature>
<evidence type="ECO:0000256" key="10">
    <source>
        <dbReference type="ARBA" id="ARBA00022833"/>
    </source>
</evidence>
<sequence>MTLETFVNQHIQLLEKEREAEIEETSHLNDTLPPKELQRRGVCLLKLHIRSRRTGFYGRTVVTFEPGGGSQELPAHNLTPGDIVSLNASSSQQENESLGSGIVTHAGKSAISVAFDEKEDLFDLKEEDHYKLTKLANDVTYKRLKNALNNLRKGDFGKSSKLVNVLFGEAELSPPFDLKDIHLVNTGLDESQEDAVKFALSQPEVAIVHGPPGTGKTTTVIEIIIQAIKQGNKILACAPSNIAVDNLVERLALNKQRVVRLGHPARVLPHIQKYSLDAILSSSEETRLVEDVRKDLDKNLSAIRKTADRGEKQKIREDIKFLRKELKQREDAASREVLKRADVVLATLSSADPSGPIKYLDNEHFDLVVIDECSQAVEAACWIPLLRAPRCVLAGDHLQLPPTILSKEAASAGLEKTLMERILDLYNGKVMRMLTTQYRMHKLIMQWSSDQLYEGKLTAHSSVADHLLRDIEYVEEEEETSEPLLLIDTAGCQLFELDVPEEISKGNEGEADIVSNHVEKLISLGVSQEEIAVIAPYNLQVELLRLRLSNNYPKVEIKSVDGFQGREKEAVIISLVRSNKKGEVGFLAEKRRINVAITRARRHLAVVCDSETVGHDTFLKSLVEYMSTNGVVKTAQEFVEAGIVYNKITRPDHLNDLLTLPSNKGARPKSAKNQKKSQSKQKPVKAEDQVPPLEKYHKTEEETNERIKEFQGYLDNFVQEESSGELEFPSSLNSHDRMLVHELSEKMGLIHISKGAGKDRHIVVSKPGSSSPSGVRTTVQSPFENSERPDTEKPVNQAVKSSPTEKEDLEGVPDTREIPSQKESDKIVCRHCSKSVIKANIQLHETHCLRQQREKSAPKSANSVGKKQKNASVPKIPNTHADVMAKLDKVDGDDLDSLIAAVQSVDRVCSFKKCKTSTQTLSQSCEFCRRRFCLSHHIPEVHGCGEAAKAHARATIIREGVLYRGSGVPDKKPDPTQKAQLQRKLDKKLTEMATKRQAKKSKK</sequence>
<dbReference type="Pfam" id="PF13086">
    <property type="entry name" value="AAA_11"/>
    <property type="match status" value="1"/>
</dbReference>
<dbReference type="Proteomes" id="UP000694844">
    <property type="component" value="Chromosome 3"/>
</dbReference>
<dbReference type="SMART" id="SM00487">
    <property type="entry name" value="DEXDc"/>
    <property type="match status" value="1"/>
</dbReference>
<dbReference type="KEGG" id="cvn:111127420"/>
<evidence type="ECO:0000313" key="19">
    <source>
        <dbReference type="Proteomes" id="UP000694844"/>
    </source>
</evidence>
<comment type="catalytic activity">
    <reaction evidence="14">
        <text>ATP + H2O = ADP + phosphate + H(+)</text>
        <dbReference type="Rhea" id="RHEA:13065"/>
        <dbReference type="ChEBI" id="CHEBI:15377"/>
        <dbReference type="ChEBI" id="CHEBI:15378"/>
        <dbReference type="ChEBI" id="CHEBI:30616"/>
        <dbReference type="ChEBI" id="CHEBI:43474"/>
        <dbReference type="ChEBI" id="CHEBI:456216"/>
        <dbReference type="EC" id="3.6.4.12"/>
    </reaction>
    <physiologicalReaction direction="left-to-right" evidence="14">
        <dbReference type="Rhea" id="RHEA:13066"/>
    </physiologicalReaction>
</comment>
<dbReference type="RefSeq" id="XP_022328302.1">
    <property type="nucleotide sequence ID" value="XM_022472594.1"/>
</dbReference>
<evidence type="ECO:0000256" key="1">
    <source>
        <dbReference type="ARBA" id="ARBA00004123"/>
    </source>
</evidence>
<dbReference type="InterPro" id="IPR047187">
    <property type="entry name" value="SF1_C_Upf1"/>
</dbReference>
<dbReference type="OrthoDB" id="6513042at2759"/>
<evidence type="ECO:0000256" key="16">
    <source>
        <dbReference type="SAM" id="MobiDB-lite"/>
    </source>
</evidence>
<dbReference type="GO" id="GO:0005524">
    <property type="term" value="F:ATP binding"/>
    <property type="evidence" value="ECO:0007669"/>
    <property type="project" value="UniProtKB-KW"/>
</dbReference>
<dbReference type="PROSITE" id="PS51061">
    <property type="entry name" value="R3H"/>
    <property type="match status" value="1"/>
</dbReference>
<feature type="domain" description="AN1-type" evidence="17">
    <location>
        <begin position="903"/>
        <end position="952"/>
    </location>
</feature>
<dbReference type="GO" id="GO:0005737">
    <property type="term" value="C:cytoplasm"/>
    <property type="evidence" value="ECO:0007669"/>
    <property type="project" value="UniProtKB-SubCell"/>
</dbReference>
<dbReference type="InterPro" id="IPR041679">
    <property type="entry name" value="DNA2/NAM7-like_C"/>
</dbReference>
<dbReference type="PROSITE" id="PS51039">
    <property type="entry name" value="ZF_AN1"/>
    <property type="match status" value="1"/>
</dbReference>
<feature type="compositionally biased region" description="Basic and acidic residues" evidence="16">
    <location>
        <begin position="813"/>
        <end position="824"/>
    </location>
</feature>
<dbReference type="SUPFAM" id="SSF52540">
    <property type="entry name" value="P-loop containing nucleoside triphosphate hydrolases"/>
    <property type="match status" value="1"/>
</dbReference>
<dbReference type="InterPro" id="IPR004483">
    <property type="entry name" value="SMUBP-2/Hcs1-like"/>
</dbReference>
<dbReference type="GO" id="GO:0003723">
    <property type="term" value="F:RNA binding"/>
    <property type="evidence" value="ECO:0007669"/>
    <property type="project" value="UniProtKB-KW"/>
</dbReference>
<dbReference type="Gene3D" id="3.40.50.300">
    <property type="entry name" value="P-loop containing nucleotide triphosphate hydrolases"/>
    <property type="match status" value="2"/>
</dbReference>
<evidence type="ECO:0000256" key="7">
    <source>
        <dbReference type="ARBA" id="ARBA00022771"/>
    </source>
</evidence>
<dbReference type="GO" id="GO:0005634">
    <property type="term" value="C:nucleus"/>
    <property type="evidence" value="ECO:0007669"/>
    <property type="project" value="UniProtKB-SubCell"/>
</dbReference>
<evidence type="ECO:0000256" key="9">
    <source>
        <dbReference type="ARBA" id="ARBA00022806"/>
    </source>
</evidence>
<feature type="compositionally biased region" description="Basic and acidic residues" evidence="16">
    <location>
        <begin position="684"/>
        <end position="704"/>
    </location>
</feature>
<dbReference type="SMART" id="SM00382">
    <property type="entry name" value="AAA"/>
    <property type="match status" value="1"/>
</dbReference>
<dbReference type="GO" id="GO:0043139">
    <property type="term" value="F:5'-3' DNA helicase activity"/>
    <property type="evidence" value="ECO:0007669"/>
    <property type="project" value="TreeGrafter"/>
</dbReference>
<dbReference type="AlphaFoldDB" id="A0A8B8DJH6"/>
<evidence type="ECO:0000259" key="18">
    <source>
        <dbReference type="PROSITE" id="PS51061"/>
    </source>
</evidence>
<feature type="compositionally biased region" description="Basic and acidic residues" evidence="16">
    <location>
        <begin position="983"/>
        <end position="994"/>
    </location>
</feature>
<keyword evidence="5" id="KW-0479">Metal-binding</keyword>
<dbReference type="Gene3D" id="4.10.1110.10">
    <property type="entry name" value="AN1-like Zinc finger"/>
    <property type="match status" value="1"/>
</dbReference>
<dbReference type="CDD" id="cd18808">
    <property type="entry name" value="SF1_C_Upf1"/>
    <property type="match status" value="1"/>
</dbReference>
<dbReference type="PANTHER" id="PTHR43788:SF8">
    <property type="entry name" value="DNA-BINDING PROTEIN SMUBP-2"/>
    <property type="match status" value="1"/>
</dbReference>
<dbReference type="SMART" id="SM00154">
    <property type="entry name" value="ZnF_AN1"/>
    <property type="match status" value="1"/>
</dbReference>
<dbReference type="Gene3D" id="3.30.1370.50">
    <property type="entry name" value="R3H-like domain"/>
    <property type="match status" value="1"/>
</dbReference>
<organism evidence="19 20">
    <name type="scientific">Crassostrea virginica</name>
    <name type="common">Eastern oyster</name>
    <dbReference type="NCBI Taxonomy" id="6565"/>
    <lineage>
        <taxon>Eukaryota</taxon>
        <taxon>Metazoa</taxon>
        <taxon>Spiralia</taxon>
        <taxon>Lophotrochozoa</taxon>
        <taxon>Mollusca</taxon>
        <taxon>Bivalvia</taxon>
        <taxon>Autobranchia</taxon>
        <taxon>Pteriomorphia</taxon>
        <taxon>Ostreida</taxon>
        <taxon>Ostreoidea</taxon>
        <taxon>Ostreidae</taxon>
        <taxon>Crassostrea</taxon>
    </lineage>
</organism>
<evidence type="ECO:0000256" key="2">
    <source>
        <dbReference type="ARBA" id="ARBA00004496"/>
    </source>
</evidence>
<dbReference type="PANTHER" id="PTHR43788">
    <property type="entry name" value="DNA2/NAM7 HELICASE FAMILY MEMBER"/>
    <property type="match status" value="1"/>
</dbReference>
<keyword evidence="10" id="KW-0862">Zinc</keyword>
<comment type="subcellular location">
    <subcellularLocation>
        <location evidence="2">Cytoplasm</location>
    </subcellularLocation>
    <subcellularLocation>
        <location evidence="1">Nucleus</location>
    </subcellularLocation>
</comment>
<feature type="region of interest" description="Disordered" evidence="16">
    <location>
        <begin position="656"/>
        <end position="704"/>
    </location>
</feature>
<dbReference type="FunFam" id="3.30.1370.50:FF:000002">
    <property type="entry name" value="Immunoglobulin mu DNA-binding protein 2"/>
    <property type="match status" value="1"/>
</dbReference>
<keyword evidence="4" id="KW-0963">Cytoplasm</keyword>
<dbReference type="InterPro" id="IPR001374">
    <property type="entry name" value="R3H_dom"/>
</dbReference>
<dbReference type="Pfam" id="PF13087">
    <property type="entry name" value="AAA_12"/>
    <property type="match status" value="1"/>
</dbReference>
<evidence type="ECO:0000256" key="3">
    <source>
        <dbReference type="ARBA" id="ARBA00007913"/>
    </source>
</evidence>